<name>A0ABP8M5M4_9BACT</name>
<dbReference type="EMBL" id="BAABGA010000004">
    <property type="protein sequence ID" value="GAA4443295.1"/>
    <property type="molecule type" value="Genomic_DNA"/>
</dbReference>
<protein>
    <submittedName>
        <fullName evidence="1">Uncharacterized protein</fullName>
    </submittedName>
</protein>
<evidence type="ECO:0000313" key="1">
    <source>
        <dbReference type="EMBL" id="GAA4443295.1"/>
    </source>
</evidence>
<sequence>MDDGVSTAVLLVHRDALIIDESGTYVSRVFDSGETSFVVEIPVKAGGVILGEWVQIVPLLRAGDQVVIRADERLDSGREVDITKIVGGHPSLSKEH</sequence>
<dbReference type="Proteomes" id="UP001500840">
    <property type="component" value="Unassembled WGS sequence"/>
</dbReference>
<comment type="caution">
    <text evidence="1">The sequence shown here is derived from an EMBL/GenBank/DDBJ whole genome shotgun (WGS) entry which is preliminary data.</text>
</comment>
<dbReference type="Gene3D" id="2.40.420.20">
    <property type="match status" value="1"/>
</dbReference>
<accession>A0ABP8M5M4</accession>
<keyword evidence="2" id="KW-1185">Reference proteome</keyword>
<organism evidence="1 2">
    <name type="scientific">Novipirellula rosea</name>
    <dbReference type="NCBI Taxonomy" id="1031540"/>
    <lineage>
        <taxon>Bacteria</taxon>
        <taxon>Pseudomonadati</taxon>
        <taxon>Planctomycetota</taxon>
        <taxon>Planctomycetia</taxon>
        <taxon>Pirellulales</taxon>
        <taxon>Pirellulaceae</taxon>
        <taxon>Novipirellula</taxon>
    </lineage>
</organism>
<gene>
    <name evidence="1" type="ORF">GCM10023156_00250</name>
</gene>
<evidence type="ECO:0000313" key="2">
    <source>
        <dbReference type="Proteomes" id="UP001500840"/>
    </source>
</evidence>
<proteinExistence type="predicted"/>
<reference evidence="2" key="1">
    <citation type="journal article" date="2019" name="Int. J. Syst. Evol. Microbiol.">
        <title>The Global Catalogue of Microorganisms (GCM) 10K type strain sequencing project: providing services to taxonomists for standard genome sequencing and annotation.</title>
        <authorList>
            <consortium name="The Broad Institute Genomics Platform"/>
            <consortium name="The Broad Institute Genome Sequencing Center for Infectious Disease"/>
            <person name="Wu L."/>
            <person name="Ma J."/>
        </authorList>
    </citation>
    <scope>NUCLEOTIDE SEQUENCE [LARGE SCALE GENOMIC DNA]</scope>
    <source>
        <strain evidence="2">JCM 17759</strain>
    </source>
</reference>